<reference evidence="1 2" key="1">
    <citation type="submission" date="2016-07" db="EMBL/GenBank/DDBJ databases">
        <title>Draft genome of the white-rot fungus Obba rivulosa 3A-2.</title>
        <authorList>
            <consortium name="DOE Joint Genome Institute"/>
            <person name="Miettinen O."/>
            <person name="Riley R."/>
            <person name="Acob R."/>
            <person name="Barry K."/>
            <person name="Cullen D."/>
            <person name="De Vries R."/>
            <person name="Hainaut M."/>
            <person name="Hatakka A."/>
            <person name="Henrissat B."/>
            <person name="Hilden K."/>
            <person name="Kuo R."/>
            <person name="Labutti K."/>
            <person name="Lipzen A."/>
            <person name="Makela M.R."/>
            <person name="Sandor L."/>
            <person name="Spatafora J.W."/>
            <person name="Grigoriev I.V."/>
            <person name="Hibbett D.S."/>
        </authorList>
    </citation>
    <scope>NUCLEOTIDE SEQUENCE [LARGE SCALE GENOMIC DNA]</scope>
    <source>
        <strain evidence="1 2">3A-2</strain>
    </source>
</reference>
<gene>
    <name evidence="1" type="ORF">OBBRIDRAFT_508974</name>
</gene>
<evidence type="ECO:0000313" key="1">
    <source>
        <dbReference type="EMBL" id="OCH91740.1"/>
    </source>
</evidence>
<protein>
    <submittedName>
        <fullName evidence="1">Uncharacterized protein</fullName>
    </submittedName>
</protein>
<sequence>MTALISPTSRLPPIGQLAYYSTEELAAAIRYLRQIYNPEVRGIRRLSKKSGNGRVPTAQSAVSEDHLDAIRSDAFERSYAIRWLTSLVSQAYRFGELPSDIEPSPREVLIQEAASLLAISAGTASAGTLTRTFHFPRTGGAVEVQLTDAPLDNHDYGSVGAQTWGSACLLSEMLVDEPHKFGLLPAPHAGSTRLRALELGAGTGLVTSTLAKVCMGDNINGSNAIPAEIIATDFHASVLANLRNNIEANCAAQSAPTDAAVSVSCSRLDWSQFPSANKHEPPFDKPFNLILGADIVYEAEHATWIKACVERLLKMPSSYDCDPLSSTPRFHLVIPLRSTHVLECSTIEEVFPAASRIAAGEAQASTPVLAILSKDVIVCEAYDDVRSRRGGSDNVEYVHYVIGWCV</sequence>
<dbReference type="GO" id="GO:0008757">
    <property type="term" value="F:S-adenosylmethionine-dependent methyltransferase activity"/>
    <property type="evidence" value="ECO:0007669"/>
    <property type="project" value="UniProtKB-ARBA"/>
</dbReference>
<dbReference type="Pfam" id="PF10294">
    <property type="entry name" value="Methyltransf_16"/>
    <property type="match status" value="1"/>
</dbReference>
<dbReference type="SUPFAM" id="SSF53335">
    <property type="entry name" value="S-adenosyl-L-methionine-dependent methyltransferases"/>
    <property type="match status" value="1"/>
</dbReference>
<dbReference type="EMBL" id="KV722380">
    <property type="protein sequence ID" value="OCH91740.1"/>
    <property type="molecule type" value="Genomic_DNA"/>
</dbReference>
<organism evidence="1 2">
    <name type="scientific">Obba rivulosa</name>
    <dbReference type="NCBI Taxonomy" id="1052685"/>
    <lineage>
        <taxon>Eukaryota</taxon>
        <taxon>Fungi</taxon>
        <taxon>Dikarya</taxon>
        <taxon>Basidiomycota</taxon>
        <taxon>Agaricomycotina</taxon>
        <taxon>Agaricomycetes</taxon>
        <taxon>Polyporales</taxon>
        <taxon>Gelatoporiaceae</taxon>
        <taxon>Obba</taxon>
    </lineage>
</organism>
<dbReference type="OrthoDB" id="433955at2759"/>
<dbReference type="Proteomes" id="UP000250043">
    <property type="component" value="Unassembled WGS sequence"/>
</dbReference>
<accession>A0A8E2B4T0</accession>
<name>A0A8E2B4T0_9APHY</name>
<keyword evidence="2" id="KW-1185">Reference proteome</keyword>
<dbReference type="InterPro" id="IPR029063">
    <property type="entry name" value="SAM-dependent_MTases_sf"/>
</dbReference>
<dbReference type="PANTHER" id="PTHR14614">
    <property type="entry name" value="HEPATOCELLULAR CARCINOMA-ASSOCIATED ANTIGEN"/>
    <property type="match status" value="1"/>
</dbReference>
<dbReference type="PANTHER" id="PTHR14614:SF147">
    <property type="entry name" value="S-ADENOSYLMETHIONINE-DEPENDENT METHYLTRANSFERASE OF THE SEVEN BETA-STRAND FAMILY"/>
    <property type="match status" value="1"/>
</dbReference>
<dbReference type="Gene3D" id="3.40.50.150">
    <property type="entry name" value="Vaccinia Virus protein VP39"/>
    <property type="match status" value="1"/>
</dbReference>
<evidence type="ECO:0000313" key="2">
    <source>
        <dbReference type="Proteomes" id="UP000250043"/>
    </source>
</evidence>
<dbReference type="InterPro" id="IPR019410">
    <property type="entry name" value="Methyltransf_16"/>
</dbReference>
<proteinExistence type="predicted"/>
<dbReference type="AlphaFoldDB" id="A0A8E2B4T0"/>